<proteinExistence type="predicted"/>
<organism evidence="1 2">
    <name type="scientific">Acidovorax phage ACP17</name>
    <dbReference type="NCBI Taxonomy" id="2010329"/>
    <lineage>
        <taxon>Viruses</taxon>
        <taxon>Duplodnaviria</taxon>
        <taxon>Heunggongvirae</taxon>
        <taxon>Uroviricota</taxon>
        <taxon>Caudoviricetes</taxon>
        <taxon>Busanvirus</taxon>
        <taxon>Busanvirus ACP17</taxon>
    </lineage>
</organism>
<dbReference type="GeneID" id="40085737"/>
<dbReference type="EMBL" id="KY979132">
    <property type="protein sequence ID" value="ASS33920.1"/>
    <property type="molecule type" value="Genomic_DNA"/>
</dbReference>
<dbReference type="Proteomes" id="UP000224101">
    <property type="component" value="Segment"/>
</dbReference>
<evidence type="ECO:0000313" key="2">
    <source>
        <dbReference type="Proteomes" id="UP000224101"/>
    </source>
</evidence>
<evidence type="ECO:0000313" key="1">
    <source>
        <dbReference type="EMBL" id="ASS33920.1"/>
    </source>
</evidence>
<name>A0A223AIX8_9CAUD</name>
<accession>A0A223AIX8</accession>
<protein>
    <submittedName>
        <fullName evidence="1">Uncharacterized protein</fullName>
    </submittedName>
</protein>
<dbReference type="RefSeq" id="YP_009609652.1">
    <property type="nucleotide sequence ID" value="NC_041997.1"/>
</dbReference>
<keyword evidence="2" id="KW-1185">Reference proteome</keyword>
<sequence length="139" mass="15918">MTKDEILQIQKTLWASILENGTVLNYTGAEPPKPWVEAIWSYYRGDFNGDWAGRAYPNGLPEVDWTRTEIPYYQDFSEFVGTDESSSTVECMIGKLVFVDSSFIWLGTKDITGGMRVAKNDLERGHAYDSSQLVDKWFR</sequence>
<dbReference type="KEGG" id="vg:40085737"/>
<reference evidence="1 2" key="1">
    <citation type="submission" date="2017-08" db="EMBL/GenBank/DDBJ databases">
        <title>Characterization and complete genome sequence of novel bacteriophage infecting the causal agent of bacterial fruit blotch, Acidovorax citrulli.</title>
        <authorList>
            <person name="Midani A.R."/>
            <person name="Park S.-H."/>
            <person name="Choi T.-J."/>
        </authorList>
    </citation>
    <scope>NUCLEOTIDE SEQUENCE [LARGE SCALE GENOMIC DNA]</scope>
</reference>